<feature type="non-terminal residue" evidence="2">
    <location>
        <position position="1"/>
    </location>
</feature>
<dbReference type="InterPro" id="IPR000182">
    <property type="entry name" value="GNAT_dom"/>
</dbReference>
<reference evidence="2" key="2">
    <citation type="submission" date="2021-10" db="EMBL/GenBank/DDBJ databases">
        <title>Phylogenomics reveals ancestral predisposition of the termite-cultivated fungus Termitomyces towards a domesticated lifestyle.</title>
        <authorList>
            <person name="Auxier B."/>
            <person name="Grum-Grzhimaylo A."/>
            <person name="Cardenas M.E."/>
            <person name="Lodge J.D."/>
            <person name="Laessoe T."/>
            <person name="Pedersen O."/>
            <person name="Smith M.E."/>
            <person name="Kuyper T.W."/>
            <person name="Franco-Molano E.A."/>
            <person name="Baroni T.J."/>
            <person name="Aanen D.K."/>
        </authorList>
    </citation>
    <scope>NUCLEOTIDE SEQUENCE</scope>
    <source>
        <strain evidence="2">AP01</strain>
        <tissue evidence="2">Mycelium</tissue>
    </source>
</reference>
<name>A0A9P7K9C4_9AGAR</name>
<organism evidence="2 3">
    <name type="scientific">Asterophora parasitica</name>
    <dbReference type="NCBI Taxonomy" id="117018"/>
    <lineage>
        <taxon>Eukaryota</taxon>
        <taxon>Fungi</taxon>
        <taxon>Dikarya</taxon>
        <taxon>Basidiomycota</taxon>
        <taxon>Agaricomycotina</taxon>
        <taxon>Agaricomycetes</taxon>
        <taxon>Agaricomycetidae</taxon>
        <taxon>Agaricales</taxon>
        <taxon>Tricholomatineae</taxon>
        <taxon>Lyophyllaceae</taxon>
        <taxon>Asterophora</taxon>
    </lineage>
</organism>
<dbReference type="OrthoDB" id="2744543at2759"/>
<gene>
    <name evidence="2" type="ORF">DXG03_006436</name>
</gene>
<evidence type="ECO:0000313" key="3">
    <source>
        <dbReference type="Proteomes" id="UP000775547"/>
    </source>
</evidence>
<dbReference type="PANTHER" id="PTHR42791">
    <property type="entry name" value="GNAT FAMILY ACETYLTRANSFERASE"/>
    <property type="match status" value="1"/>
</dbReference>
<proteinExistence type="predicted"/>
<dbReference type="Pfam" id="PF13508">
    <property type="entry name" value="Acetyltransf_7"/>
    <property type="match status" value="1"/>
</dbReference>
<keyword evidence="3" id="KW-1185">Reference proteome</keyword>
<dbReference type="Proteomes" id="UP000775547">
    <property type="component" value="Unassembled WGS sequence"/>
</dbReference>
<accession>A0A9P7K9C4</accession>
<feature type="domain" description="N-acetyltransferase" evidence="1">
    <location>
        <begin position="81"/>
        <end position="217"/>
    </location>
</feature>
<reference evidence="2" key="1">
    <citation type="submission" date="2020-07" db="EMBL/GenBank/DDBJ databases">
        <authorList>
            <person name="Nieuwenhuis M."/>
            <person name="Van De Peppel L.J.J."/>
        </authorList>
    </citation>
    <scope>NUCLEOTIDE SEQUENCE</scope>
    <source>
        <strain evidence="2">AP01</strain>
        <tissue evidence="2">Mycelium</tissue>
    </source>
</reference>
<dbReference type="GO" id="GO:0016747">
    <property type="term" value="F:acyltransferase activity, transferring groups other than amino-acyl groups"/>
    <property type="evidence" value="ECO:0007669"/>
    <property type="project" value="InterPro"/>
</dbReference>
<sequence length="239" mass="26813">DIPRATRTYQASFAADPVIRYIRNERPQTSLENFTERILISAHLVHSIRAKIALTIDAGGKRGIANIVASPPKGHSAPPHDAITRLAERVANAVSEARRRANRDPEVVRRRFEVEQKLEYAVIHSLGKRRDKMWYVEELWTSPEERGNGYGGKLIDGVAFFADIAGVSTWLQCSNLSNVPFYNAHGFETIETVLLGDDNPIWGAGGKKPIVVSIMVREPRWPPKVGVWVEMEDFVFPSN</sequence>
<comment type="caution">
    <text evidence="2">The sequence shown here is derived from an EMBL/GenBank/DDBJ whole genome shotgun (WGS) entry which is preliminary data.</text>
</comment>
<dbReference type="PROSITE" id="PS51186">
    <property type="entry name" value="GNAT"/>
    <property type="match status" value="1"/>
</dbReference>
<dbReference type="PANTHER" id="PTHR42791:SF1">
    <property type="entry name" value="N-ACETYLTRANSFERASE DOMAIN-CONTAINING PROTEIN"/>
    <property type="match status" value="1"/>
</dbReference>
<evidence type="ECO:0000313" key="2">
    <source>
        <dbReference type="EMBL" id="KAG5640994.1"/>
    </source>
</evidence>
<dbReference type="Gene3D" id="3.40.630.30">
    <property type="match status" value="1"/>
</dbReference>
<dbReference type="EMBL" id="JABCKV010000421">
    <property type="protein sequence ID" value="KAG5640994.1"/>
    <property type="molecule type" value="Genomic_DNA"/>
</dbReference>
<dbReference type="InterPro" id="IPR052523">
    <property type="entry name" value="Trichothecene_AcTrans"/>
</dbReference>
<dbReference type="SUPFAM" id="SSF55729">
    <property type="entry name" value="Acyl-CoA N-acyltransferases (Nat)"/>
    <property type="match status" value="1"/>
</dbReference>
<dbReference type="AlphaFoldDB" id="A0A9P7K9C4"/>
<dbReference type="InterPro" id="IPR016181">
    <property type="entry name" value="Acyl_CoA_acyltransferase"/>
</dbReference>
<protein>
    <recommendedName>
        <fullName evidence="1">N-acetyltransferase domain-containing protein</fullName>
    </recommendedName>
</protein>
<evidence type="ECO:0000259" key="1">
    <source>
        <dbReference type="PROSITE" id="PS51186"/>
    </source>
</evidence>